<dbReference type="InterPro" id="IPR015943">
    <property type="entry name" value="WD40/YVTN_repeat-like_dom_sf"/>
</dbReference>
<dbReference type="EMBL" id="MOMC01000084">
    <property type="protein sequence ID" value="ONH23544.1"/>
    <property type="molecule type" value="Genomic_DNA"/>
</dbReference>
<dbReference type="Proteomes" id="UP000188929">
    <property type="component" value="Unassembled WGS sequence"/>
</dbReference>
<dbReference type="InterPro" id="IPR011048">
    <property type="entry name" value="Haem_d1_sf"/>
</dbReference>
<evidence type="ECO:0000313" key="1">
    <source>
        <dbReference type="EMBL" id="ONH23544.1"/>
    </source>
</evidence>
<organism evidence="1 2">
    <name type="scientific">Pseudofrankia asymbiotica</name>
    <dbReference type="NCBI Taxonomy" id="1834516"/>
    <lineage>
        <taxon>Bacteria</taxon>
        <taxon>Bacillati</taxon>
        <taxon>Actinomycetota</taxon>
        <taxon>Actinomycetes</taxon>
        <taxon>Frankiales</taxon>
        <taxon>Frankiaceae</taxon>
        <taxon>Pseudofrankia</taxon>
    </lineage>
</organism>
<proteinExistence type="predicted"/>
<comment type="caution">
    <text evidence="1">The sequence shown here is derived from an EMBL/GenBank/DDBJ whole genome shotgun (WGS) entry which is preliminary data.</text>
</comment>
<dbReference type="OrthoDB" id="4464963at2"/>
<evidence type="ECO:0008006" key="3">
    <source>
        <dbReference type="Google" id="ProtNLM"/>
    </source>
</evidence>
<protein>
    <recommendedName>
        <fullName evidence="3">YncE family protein</fullName>
    </recommendedName>
</protein>
<accession>A0A1V2I293</accession>
<evidence type="ECO:0000313" key="2">
    <source>
        <dbReference type="Proteomes" id="UP000188929"/>
    </source>
</evidence>
<dbReference type="SUPFAM" id="SSF51004">
    <property type="entry name" value="C-terminal (heme d1) domain of cytochrome cd1-nitrite reductase"/>
    <property type="match status" value="1"/>
</dbReference>
<gene>
    <name evidence="1" type="ORF">BL253_32645</name>
</gene>
<dbReference type="AlphaFoldDB" id="A0A1V2I293"/>
<keyword evidence="2" id="KW-1185">Reference proteome</keyword>
<sequence length="165" mass="17181">MPDAFVDDHPGIGAQPWGTIPVGLAPEGVAATDSLSNPQVYVANAGETTVTVIDAKLGITTVDLGADVFPRSIAIDTDARPPGVRRQPHLRASRCRDPRSRHQHRGEYILQPPVAAVAPSEGLASPRLYLVGGGTDTLRVLDPDTAEITASVPVGSGPIALAIQN</sequence>
<dbReference type="Gene3D" id="2.130.10.10">
    <property type="entry name" value="YVTN repeat-like/Quinoprotein amine dehydrogenase"/>
    <property type="match status" value="2"/>
</dbReference>
<reference evidence="2" key="1">
    <citation type="submission" date="2016-10" db="EMBL/GenBank/DDBJ databases">
        <title>Frankia sp. NRRL B-16386 Genome sequencing.</title>
        <authorList>
            <person name="Ghodhbane-Gtari F."/>
            <person name="Swanson E."/>
            <person name="Gueddou A."/>
            <person name="Hezbri K."/>
            <person name="Ktari K."/>
            <person name="Nouioui I."/>
            <person name="Morris K."/>
            <person name="Simpson S."/>
            <person name="Abebe-Akele F."/>
            <person name="Thomas K."/>
            <person name="Gtari M."/>
            <person name="Tisa L.S."/>
        </authorList>
    </citation>
    <scope>NUCLEOTIDE SEQUENCE [LARGE SCALE GENOMIC DNA]</scope>
    <source>
        <strain evidence="2">NRRL B-16386</strain>
    </source>
</reference>
<dbReference type="RefSeq" id="WP_076821458.1">
    <property type="nucleotide sequence ID" value="NZ_MOMC01000084.1"/>
</dbReference>
<name>A0A1V2I293_9ACTN</name>